<accession>T1IQD4</accession>
<dbReference type="InterPro" id="IPR011029">
    <property type="entry name" value="DEATH-like_dom_sf"/>
</dbReference>
<dbReference type="InterPro" id="IPR001370">
    <property type="entry name" value="BIR_rpt"/>
</dbReference>
<dbReference type="EnsemblMetazoa" id="SMAR003245-RA">
    <property type="protein sequence ID" value="SMAR003245-PA"/>
    <property type="gene ID" value="SMAR003245"/>
</dbReference>
<evidence type="ECO:0000313" key="1">
    <source>
        <dbReference type="EnsemblMetazoa" id="SMAR003245-PA"/>
    </source>
</evidence>
<dbReference type="Pfam" id="PF00653">
    <property type="entry name" value="BIR"/>
    <property type="match status" value="1"/>
</dbReference>
<proteinExistence type="predicted"/>
<reference evidence="2" key="1">
    <citation type="submission" date="2011-05" db="EMBL/GenBank/DDBJ databases">
        <authorList>
            <person name="Richards S.R."/>
            <person name="Qu J."/>
            <person name="Jiang H."/>
            <person name="Jhangiani S.N."/>
            <person name="Agravi P."/>
            <person name="Goodspeed R."/>
            <person name="Gross S."/>
            <person name="Mandapat C."/>
            <person name="Jackson L."/>
            <person name="Mathew T."/>
            <person name="Pu L."/>
            <person name="Thornton R."/>
            <person name="Saada N."/>
            <person name="Wilczek-Boney K.B."/>
            <person name="Lee S."/>
            <person name="Kovar C."/>
            <person name="Wu Y."/>
            <person name="Scherer S.E."/>
            <person name="Worley K.C."/>
            <person name="Muzny D.M."/>
            <person name="Gibbs R."/>
        </authorList>
    </citation>
    <scope>NUCLEOTIDE SEQUENCE</scope>
    <source>
        <strain evidence="2">Brora</strain>
    </source>
</reference>
<dbReference type="Proteomes" id="UP000014500">
    <property type="component" value="Unassembled WGS sequence"/>
</dbReference>
<dbReference type="HOGENOM" id="CLU_1818228_0_0_1"/>
<dbReference type="EMBL" id="JH431303">
    <property type="status" value="NOT_ANNOTATED_CDS"/>
    <property type="molecule type" value="Genomic_DNA"/>
</dbReference>
<dbReference type="Gene3D" id="1.10.533.10">
    <property type="entry name" value="Death Domain, Fas"/>
    <property type="match status" value="1"/>
</dbReference>
<dbReference type="PhylomeDB" id="T1IQD4"/>
<evidence type="ECO:0000313" key="2">
    <source>
        <dbReference type="Proteomes" id="UP000014500"/>
    </source>
</evidence>
<name>T1IQD4_STRMM</name>
<reference evidence="1" key="2">
    <citation type="submission" date="2015-02" db="UniProtKB">
        <authorList>
            <consortium name="EnsemblMetazoa"/>
        </authorList>
    </citation>
    <scope>IDENTIFICATION</scope>
</reference>
<sequence>MAESGVSDHVRCFCCDGGLRNWEVNDDPWALPVTSCKMQPEDSILVYMESPVVKAALETGIDRDLRRVIIKKVELTGMSYEDAKPLRVIRPRANVSVEDENRQLKEMRLCKICMDDEIGVNKGFHQSNILAQIPTIRKEKRN</sequence>
<dbReference type="Gene3D" id="1.10.1170.10">
    <property type="entry name" value="Inhibitor Of Apoptosis Protein (2mihbC-IAP-1), Chain A"/>
    <property type="match status" value="1"/>
</dbReference>
<dbReference type="SUPFAM" id="SSF57924">
    <property type="entry name" value="Inhibitor of apoptosis (IAP) repeat"/>
    <property type="match status" value="1"/>
</dbReference>
<dbReference type="STRING" id="126957.T1IQD4"/>
<dbReference type="PROSITE" id="PS50143">
    <property type="entry name" value="BIR_REPEAT_2"/>
    <property type="match status" value="1"/>
</dbReference>
<dbReference type="Gene3D" id="1.10.8.10">
    <property type="entry name" value="DNA helicase RuvA subunit, C-terminal domain"/>
    <property type="match status" value="1"/>
</dbReference>
<organism evidence="1 2">
    <name type="scientific">Strigamia maritima</name>
    <name type="common">European centipede</name>
    <name type="synonym">Geophilus maritimus</name>
    <dbReference type="NCBI Taxonomy" id="126957"/>
    <lineage>
        <taxon>Eukaryota</taxon>
        <taxon>Metazoa</taxon>
        <taxon>Ecdysozoa</taxon>
        <taxon>Arthropoda</taxon>
        <taxon>Myriapoda</taxon>
        <taxon>Chilopoda</taxon>
        <taxon>Pleurostigmophora</taxon>
        <taxon>Geophilomorpha</taxon>
        <taxon>Linotaeniidae</taxon>
        <taxon>Strigamia</taxon>
    </lineage>
</organism>
<protein>
    <submittedName>
        <fullName evidence="1">Uncharacterized protein</fullName>
    </submittedName>
</protein>
<dbReference type="AlphaFoldDB" id="T1IQD4"/>
<keyword evidence="2" id="KW-1185">Reference proteome</keyword>